<dbReference type="SMART" id="SM00233">
    <property type="entry name" value="PH"/>
    <property type="match status" value="4"/>
</dbReference>
<feature type="region of interest" description="Disordered" evidence="1">
    <location>
        <begin position="520"/>
        <end position="548"/>
    </location>
</feature>
<dbReference type="Gene3D" id="2.30.29.30">
    <property type="entry name" value="Pleckstrin-homology domain (PH domain)/Phosphotyrosine-binding domain (PTB)"/>
    <property type="match status" value="4"/>
</dbReference>
<dbReference type="SUPFAM" id="SSF50729">
    <property type="entry name" value="PH domain-like"/>
    <property type="match status" value="4"/>
</dbReference>
<dbReference type="CDD" id="cd00821">
    <property type="entry name" value="PH"/>
    <property type="match status" value="2"/>
</dbReference>
<reference evidence="3" key="1">
    <citation type="submission" date="2013-12" db="EMBL/GenBank/DDBJ databases">
        <title>The Genome Sequence of Aphanomyces invadans NJM9701.</title>
        <authorList>
            <consortium name="The Broad Institute Genomics Platform"/>
            <person name="Russ C."/>
            <person name="Tyler B."/>
            <person name="van West P."/>
            <person name="Dieguez-Uribeondo J."/>
            <person name="Young S.K."/>
            <person name="Zeng Q."/>
            <person name="Gargeya S."/>
            <person name="Fitzgerald M."/>
            <person name="Abouelleil A."/>
            <person name="Alvarado L."/>
            <person name="Chapman S.B."/>
            <person name="Gainer-Dewar J."/>
            <person name="Goldberg J."/>
            <person name="Griggs A."/>
            <person name="Gujja S."/>
            <person name="Hansen M."/>
            <person name="Howarth C."/>
            <person name="Imamovic A."/>
            <person name="Ireland A."/>
            <person name="Larimer J."/>
            <person name="McCowan C."/>
            <person name="Murphy C."/>
            <person name="Pearson M."/>
            <person name="Poon T.W."/>
            <person name="Priest M."/>
            <person name="Roberts A."/>
            <person name="Saif S."/>
            <person name="Shea T."/>
            <person name="Sykes S."/>
            <person name="Wortman J."/>
            <person name="Nusbaum C."/>
            <person name="Birren B."/>
        </authorList>
    </citation>
    <scope>NUCLEOTIDE SEQUENCE [LARGE SCALE GENOMIC DNA]</scope>
    <source>
        <strain evidence="3">NJM9701</strain>
    </source>
</reference>
<name>A0A024UWH4_9STRA</name>
<gene>
    <name evidence="3" type="ORF">H310_00633</name>
</gene>
<feature type="compositionally biased region" description="Polar residues" evidence="1">
    <location>
        <begin position="526"/>
        <end position="543"/>
    </location>
</feature>
<accession>A0A024UWH4</accession>
<evidence type="ECO:0000313" key="3">
    <source>
        <dbReference type="EMBL" id="ETW10292.1"/>
    </source>
</evidence>
<proteinExistence type="predicted"/>
<dbReference type="AlphaFoldDB" id="A0A024UWH4"/>
<dbReference type="InterPro" id="IPR011993">
    <property type="entry name" value="PH-like_dom_sf"/>
</dbReference>
<dbReference type="Pfam" id="PF00169">
    <property type="entry name" value="PH"/>
    <property type="match status" value="1"/>
</dbReference>
<feature type="domain" description="PH" evidence="2">
    <location>
        <begin position="433"/>
        <end position="573"/>
    </location>
</feature>
<feature type="domain" description="PH" evidence="2">
    <location>
        <begin position="1"/>
        <end position="114"/>
    </location>
</feature>
<dbReference type="RefSeq" id="XP_008861703.1">
    <property type="nucleotide sequence ID" value="XM_008863481.1"/>
</dbReference>
<dbReference type="eggNOG" id="ENOG502S2SE">
    <property type="taxonomic scope" value="Eukaryota"/>
</dbReference>
<evidence type="ECO:0000256" key="1">
    <source>
        <dbReference type="SAM" id="MobiDB-lite"/>
    </source>
</evidence>
<dbReference type="STRING" id="157072.A0A024UWH4"/>
<feature type="region of interest" description="Disordered" evidence="1">
    <location>
        <begin position="613"/>
        <end position="632"/>
    </location>
</feature>
<evidence type="ECO:0000259" key="2">
    <source>
        <dbReference type="PROSITE" id="PS50003"/>
    </source>
</evidence>
<sequence>MHAHHDYTCGFLQKSPPPPNSATPFSGHLTRVFLVLITSRIDIYQQDPRPTFKTAIHSSFPFDRKTKVLDCCDVYSGLPPYTFSVTTNGNTILLTAETYDDMLSWLDAIRDCLEHQAHILRGVLWKKSARRPQQPWTQRDVELGHVSLTYVSTRLHKRVRNHVKLTSRSLVVDMEATRGHAHVFGISSGESTITFGAPSAEIKDKWLKEIEIRIAKQRIQRRVFEKPTDFAGFVDVRKASKSKWRRRFVELERGALAFKTDQRKVGMSTRVPLELITAIIATPPVDESGRSLAFAIERFGAVTLYLAAFSASEKQTWLTKLDMARRDHLQHEHLPNAPATYLFPEAMRALLAHTGYRSVDVADHEDLDMTIEQHQRRIFVVVPTACEEAATHVPQASVLVKVKDAAGTHTDFDAMWHLLRVHARPLRLTFRLPISKDGLLRVKTEVPVPQWVPRHCVIADGTLSWYSIQKPADTDDKDTFAPPIHVIRLRDCAVTLLRDIDVDYGDMPNCFVLSCTNVASPPRPTNAPTSSPGPNGGHRQSPQHSPPFSRVLFSASSAKECVLWISLLQVEICTFRGEMAFGPRPPPIAERRRNNLVKQVKVIADKVYAKTKADDAVPDDPAPPPLESPGPAALSIKRHQINGMDVEDHGNDPDATVDDDDDDDEFLTVSERLHRHLVERPARYLRTTTQDVVQRASTYAAQHRQSMEAMPLYRRLSEAKAKIELELAPAKEEAEKVAKKISEAVHETLADVQHRIMIPDPETSDYFNGSKRYLDAVILGTVVRQIEHVARKKALRFIETEGIVQGLRRATVANNSTVTAEADHRFKHLVAAAAAQAAILTEQAARQFFIEVSGGAPKTSHEGLSRLLRHLAGSARADASLAAFDVAIDDLEAKNRLTYAISVDEFVAVATSTICDRQTIDGMARYAQGVVMQI</sequence>
<feature type="domain" description="PH" evidence="2">
    <location>
        <begin position="117"/>
        <end position="215"/>
    </location>
</feature>
<dbReference type="EMBL" id="KI913952">
    <property type="protein sequence ID" value="ETW10292.1"/>
    <property type="molecule type" value="Genomic_DNA"/>
</dbReference>
<dbReference type="GeneID" id="20077683"/>
<organism evidence="3">
    <name type="scientific">Aphanomyces invadans</name>
    <dbReference type="NCBI Taxonomy" id="157072"/>
    <lineage>
        <taxon>Eukaryota</taxon>
        <taxon>Sar</taxon>
        <taxon>Stramenopiles</taxon>
        <taxon>Oomycota</taxon>
        <taxon>Saprolegniomycetes</taxon>
        <taxon>Saprolegniales</taxon>
        <taxon>Verrucalvaceae</taxon>
        <taxon>Aphanomyces</taxon>
    </lineage>
</organism>
<dbReference type="VEuPathDB" id="FungiDB:H310_00633"/>
<dbReference type="PROSITE" id="PS50003">
    <property type="entry name" value="PH_DOMAIN"/>
    <property type="match status" value="4"/>
</dbReference>
<dbReference type="InterPro" id="IPR001849">
    <property type="entry name" value="PH_domain"/>
</dbReference>
<feature type="domain" description="PH" evidence="2">
    <location>
        <begin position="227"/>
        <end position="326"/>
    </location>
</feature>
<dbReference type="OrthoDB" id="77106at2759"/>
<protein>
    <recommendedName>
        <fullName evidence="2">PH domain-containing protein</fullName>
    </recommendedName>
</protein>